<gene>
    <name evidence="1" type="ORF">FB384_003072</name>
</gene>
<evidence type="ECO:0000313" key="1">
    <source>
        <dbReference type="EMBL" id="MBB3664168.1"/>
    </source>
</evidence>
<organism evidence="1 2">
    <name type="scientific">Prauserella sediminis</name>
    <dbReference type="NCBI Taxonomy" id="577680"/>
    <lineage>
        <taxon>Bacteria</taxon>
        <taxon>Bacillati</taxon>
        <taxon>Actinomycetota</taxon>
        <taxon>Actinomycetes</taxon>
        <taxon>Pseudonocardiales</taxon>
        <taxon>Pseudonocardiaceae</taxon>
        <taxon>Prauserella</taxon>
        <taxon>Prauserella salsuginis group</taxon>
    </lineage>
</organism>
<dbReference type="AlphaFoldDB" id="A0A839XT36"/>
<sequence>MGGDAVPQWRFDWHRENLRSTPTRVVFHAHRESVVYPRGGHATP</sequence>
<dbReference type="EMBL" id="JACIBS010000001">
    <property type="protein sequence ID" value="MBB3664168.1"/>
    <property type="molecule type" value="Genomic_DNA"/>
</dbReference>
<protein>
    <submittedName>
        <fullName evidence="1">Uncharacterized protein</fullName>
    </submittedName>
</protein>
<keyword evidence="2" id="KW-1185">Reference proteome</keyword>
<comment type="caution">
    <text evidence="1">The sequence shown here is derived from an EMBL/GenBank/DDBJ whole genome shotgun (WGS) entry which is preliminary data.</text>
</comment>
<dbReference type="RefSeq" id="WP_258936610.1">
    <property type="nucleotide sequence ID" value="NZ_JACIBS010000001.1"/>
</dbReference>
<accession>A0A839XT36</accession>
<dbReference type="Proteomes" id="UP000564573">
    <property type="component" value="Unassembled WGS sequence"/>
</dbReference>
<reference evidence="1 2" key="1">
    <citation type="submission" date="2020-08" db="EMBL/GenBank/DDBJ databases">
        <title>Sequencing the genomes of 1000 actinobacteria strains.</title>
        <authorList>
            <person name="Klenk H.-P."/>
        </authorList>
    </citation>
    <scope>NUCLEOTIDE SEQUENCE [LARGE SCALE GENOMIC DNA]</scope>
    <source>
        <strain evidence="1 2">DSM 45267</strain>
    </source>
</reference>
<name>A0A839XT36_9PSEU</name>
<proteinExistence type="predicted"/>
<evidence type="ECO:0000313" key="2">
    <source>
        <dbReference type="Proteomes" id="UP000564573"/>
    </source>
</evidence>